<dbReference type="CDD" id="cd00085">
    <property type="entry name" value="HNHc"/>
    <property type="match status" value="1"/>
</dbReference>
<evidence type="ECO:0000313" key="4">
    <source>
        <dbReference type="Proteomes" id="UP000509260"/>
    </source>
</evidence>
<evidence type="ECO:0000259" key="1">
    <source>
        <dbReference type="Pfam" id="PF13391"/>
    </source>
</evidence>
<dbReference type="NCBIfam" id="NF045808">
    <property type="entry name" value="PT-DNA_restrict"/>
    <property type="match status" value="1"/>
</dbReference>
<gene>
    <name evidence="3" type="ORF">TUM18780_38660</name>
</gene>
<evidence type="ECO:0000313" key="3">
    <source>
        <dbReference type="EMBL" id="BCG38704.1"/>
    </source>
</evidence>
<reference evidence="3 4" key="1">
    <citation type="submission" date="2020-06" db="EMBL/GenBank/DDBJ databases">
        <title>Whole-genome sequencing of blaNDM-5 positive Escherichia coli isolated from a Japanese patient with no history of travel abroad.</title>
        <authorList>
            <person name="Ito Y."/>
            <person name="Aoki K."/>
            <person name="Nakayama N."/>
            <person name="Ohtsuka M."/>
            <person name="Ota M."/>
            <person name="Kaneko N."/>
            <person name="Yoshida M."/>
            <person name="Ishii Y."/>
            <person name="Tateda K."/>
            <person name="Matsuse H."/>
        </authorList>
    </citation>
    <scope>NUCLEOTIDE SEQUENCE [LARGE SCALE GENOMIC DNA]</scope>
    <source>
        <strain evidence="3 4">TUM18780</strain>
    </source>
</reference>
<dbReference type="Pfam" id="PF26340">
    <property type="entry name" value="DNA-SBD_ScoMcrA"/>
    <property type="match status" value="1"/>
</dbReference>
<feature type="domain" description="HNH nuclease" evidence="1">
    <location>
        <begin position="79"/>
        <end position="133"/>
    </location>
</feature>
<dbReference type="InterPro" id="IPR011396">
    <property type="entry name" value="PT_DNA_restrict"/>
</dbReference>
<feature type="domain" description="ScoMcrA-like DNA sulfur-binding" evidence="2">
    <location>
        <begin position="4"/>
        <end position="55"/>
    </location>
</feature>
<evidence type="ECO:0000259" key="2">
    <source>
        <dbReference type="Pfam" id="PF26340"/>
    </source>
</evidence>
<dbReference type="InterPro" id="IPR058813">
    <property type="entry name" value="DNA-SBD_ScoMcrA"/>
</dbReference>
<dbReference type="InterPro" id="IPR003615">
    <property type="entry name" value="HNH_nuc"/>
</dbReference>
<dbReference type="Pfam" id="PF13391">
    <property type="entry name" value="HNH_2"/>
    <property type="match status" value="1"/>
</dbReference>
<sequence>MKELNEYHVAGGFDEQHYALVTGNKKLINTLAQQILEAHFTESIQEEIADELGFDLQQIRKQCDPLFRKNVLRAYKYQCAICGFNMRHDDTTVALEAAHIKWKQHGGPCEIPNGLALCAIHHKAFDKGSIGLDENMRVLVSDAVNGGGIVERLFWDFDGKTIALPQVRKNYPYEVFVEWHRKEVFRG</sequence>
<dbReference type="Gene3D" id="1.10.30.50">
    <property type="match status" value="1"/>
</dbReference>
<name>A0ABC8E523_ECOLX</name>
<protein>
    <recommendedName>
        <fullName evidence="5">HNH endonuclease</fullName>
    </recommendedName>
</protein>
<dbReference type="Proteomes" id="UP000509260">
    <property type="component" value="Chromosome"/>
</dbReference>
<accession>A0ABC8E523</accession>
<dbReference type="AlphaFoldDB" id="A0ABC8E523"/>
<evidence type="ECO:0008006" key="5">
    <source>
        <dbReference type="Google" id="ProtNLM"/>
    </source>
</evidence>
<organism evidence="3 4">
    <name type="scientific">Escherichia coli</name>
    <dbReference type="NCBI Taxonomy" id="562"/>
    <lineage>
        <taxon>Bacteria</taxon>
        <taxon>Pseudomonadati</taxon>
        <taxon>Pseudomonadota</taxon>
        <taxon>Gammaproteobacteria</taxon>
        <taxon>Enterobacterales</taxon>
        <taxon>Enterobacteriaceae</taxon>
        <taxon>Escherichia</taxon>
    </lineage>
</organism>
<dbReference type="EMBL" id="AP023197">
    <property type="protein sequence ID" value="BCG38704.1"/>
    <property type="molecule type" value="Genomic_DNA"/>
</dbReference>
<proteinExistence type="predicted"/>